<feature type="coiled-coil region" evidence="1">
    <location>
        <begin position="140"/>
        <end position="174"/>
    </location>
</feature>
<dbReference type="AlphaFoldDB" id="A0ABD0K365"/>
<keyword evidence="1" id="KW-0175">Coiled coil</keyword>
<dbReference type="EMBL" id="JACVVK020000265">
    <property type="protein sequence ID" value="KAK7481306.1"/>
    <property type="molecule type" value="Genomic_DNA"/>
</dbReference>
<evidence type="ECO:0000256" key="1">
    <source>
        <dbReference type="SAM" id="Coils"/>
    </source>
</evidence>
<gene>
    <name evidence="2" type="ORF">BaRGS_00027566</name>
</gene>
<protein>
    <submittedName>
        <fullName evidence="2">Uncharacterized protein</fullName>
    </submittedName>
</protein>
<evidence type="ECO:0000313" key="3">
    <source>
        <dbReference type="Proteomes" id="UP001519460"/>
    </source>
</evidence>
<reference evidence="2 3" key="1">
    <citation type="journal article" date="2023" name="Sci. Data">
        <title>Genome assembly of the Korean intertidal mud-creeper Batillaria attramentaria.</title>
        <authorList>
            <person name="Patra A.K."/>
            <person name="Ho P.T."/>
            <person name="Jun S."/>
            <person name="Lee S.J."/>
            <person name="Kim Y."/>
            <person name="Won Y.J."/>
        </authorList>
    </citation>
    <scope>NUCLEOTIDE SEQUENCE [LARGE SCALE GENOMIC DNA]</scope>
    <source>
        <strain evidence="2">Wonlab-2016</strain>
    </source>
</reference>
<evidence type="ECO:0000313" key="2">
    <source>
        <dbReference type="EMBL" id="KAK7481306.1"/>
    </source>
</evidence>
<proteinExistence type="predicted"/>
<accession>A0ABD0K365</accession>
<organism evidence="2 3">
    <name type="scientific">Batillaria attramentaria</name>
    <dbReference type="NCBI Taxonomy" id="370345"/>
    <lineage>
        <taxon>Eukaryota</taxon>
        <taxon>Metazoa</taxon>
        <taxon>Spiralia</taxon>
        <taxon>Lophotrochozoa</taxon>
        <taxon>Mollusca</taxon>
        <taxon>Gastropoda</taxon>
        <taxon>Caenogastropoda</taxon>
        <taxon>Sorbeoconcha</taxon>
        <taxon>Cerithioidea</taxon>
        <taxon>Batillariidae</taxon>
        <taxon>Batillaria</taxon>
    </lineage>
</organism>
<comment type="caution">
    <text evidence="2">The sequence shown here is derived from an EMBL/GenBank/DDBJ whole genome shotgun (WGS) entry which is preliminary data.</text>
</comment>
<dbReference type="Proteomes" id="UP001519460">
    <property type="component" value="Unassembled WGS sequence"/>
</dbReference>
<keyword evidence="3" id="KW-1185">Reference proteome</keyword>
<name>A0ABD0K365_9CAEN</name>
<sequence length="178" mass="20442">MQRKILSKVDKLAAVHCHLCMLNIKATPRTSIHFFFQSYMVLQGLAVSALQPDAFAEIHISAPKKEKKLDGITHLKCIPSETHHGRDLPYNSVYLEELALLLAELPEVDVCLGCDVADVYSGSVSGGGMRHTVNRSTVKSRRFRERLRQDAQRLQEYKKKRRIYDQRYKAKKRQTTMK</sequence>